<keyword evidence="3" id="KW-0732">Signal</keyword>
<dbReference type="RefSeq" id="WP_058503670.1">
    <property type="nucleotide sequence ID" value="NZ_CAAAIF010000026.1"/>
</dbReference>
<feature type="chain" id="PRO_5006916037" evidence="3">
    <location>
        <begin position="26"/>
        <end position="473"/>
    </location>
</feature>
<keyword evidence="6" id="KW-1185">Reference proteome</keyword>
<dbReference type="Gene3D" id="3.30.465.10">
    <property type="match status" value="1"/>
</dbReference>
<feature type="signal peptide" evidence="3">
    <location>
        <begin position="1"/>
        <end position="25"/>
    </location>
</feature>
<feature type="domain" description="FAD-binding PCMH-type" evidence="4">
    <location>
        <begin position="34"/>
        <end position="203"/>
    </location>
</feature>
<accession>A0A0W0X1E5</accession>
<keyword evidence="5" id="KW-0560">Oxidoreductase</keyword>
<dbReference type="InterPro" id="IPR010031">
    <property type="entry name" value="FAD_lactone_oxidase-like"/>
</dbReference>
<dbReference type="OrthoDB" id="9800184at2"/>
<sequence length="473" mass="54421">MRKVNCFAQGLLLWIGFLNSPSTIALTINDVTQLNPIEVRQVIVPQSSEEISQRIKNHKGPISIGGGKYSQGGQIATDNTLFLDMRAMNHILNVDKENHLITVESGITWRKIQEKIDSYNLSLKIMQSFSNFTVGGSLSVNAHGRYVNEGPIILSVRSIKLVLADGEIVSASRDENPELFFAALGGYGGIGVIVEATLVLDDNTPVERISHRMKLAHYKRYFLQTIRHSPDAVFHNADLYPPNYQELNAITWVKTNKPVTVSARLAPQARPTIYQEFLLSWISDTKLGKYFRQHWYDRYKNLGPIIEWRNNEASYDVNSIEPLSRKHSTYVLQEYFIPVEHFDSFAQKMTTILQQHKVKVLNISIRHALPDPGSYLAWARSEVFSFVIYYKQGVSEQDKLRVRTWTSQLIDAAIEEGGTYYLPYQIIATKYQFFKAYPRAHDFFSLKNKIDPDYKFRNKLFDRYYTKIQDSQQ</sequence>
<dbReference type="STRING" id="45070.Lnau_0595"/>
<dbReference type="InterPro" id="IPR016164">
    <property type="entry name" value="FAD-linked_Oxase-like_C"/>
</dbReference>
<dbReference type="PANTHER" id="PTHR43762:SF1">
    <property type="entry name" value="D-ARABINONO-1,4-LACTONE OXIDASE"/>
    <property type="match status" value="1"/>
</dbReference>
<dbReference type="Pfam" id="PF01565">
    <property type="entry name" value="FAD_binding_4"/>
    <property type="match status" value="1"/>
</dbReference>
<keyword evidence="1" id="KW-0285">Flavoprotein</keyword>
<dbReference type="SUPFAM" id="SSF55103">
    <property type="entry name" value="FAD-linked oxidases, C-terminal domain"/>
    <property type="match status" value="1"/>
</dbReference>
<dbReference type="EMBL" id="LNYO01000009">
    <property type="protein sequence ID" value="KTD38340.1"/>
    <property type="molecule type" value="Genomic_DNA"/>
</dbReference>
<dbReference type="InterPro" id="IPR036318">
    <property type="entry name" value="FAD-bd_PCMH-like_sf"/>
</dbReference>
<dbReference type="GO" id="GO:0016899">
    <property type="term" value="F:oxidoreductase activity, acting on the CH-OH group of donors, oxygen as acceptor"/>
    <property type="evidence" value="ECO:0007669"/>
    <property type="project" value="InterPro"/>
</dbReference>
<evidence type="ECO:0000313" key="5">
    <source>
        <dbReference type="EMBL" id="KTD38340.1"/>
    </source>
</evidence>
<dbReference type="PATRIC" id="fig|45070.6.peg.632"/>
<dbReference type="GO" id="GO:0071949">
    <property type="term" value="F:FAD binding"/>
    <property type="evidence" value="ECO:0007669"/>
    <property type="project" value="InterPro"/>
</dbReference>
<dbReference type="InterPro" id="IPR006094">
    <property type="entry name" value="Oxid_FAD_bind_N"/>
</dbReference>
<dbReference type="AlphaFoldDB" id="A0A0W0X1E5"/>
<comment type="caution">
    <text evidence="5">The sequence shown here is derived from an EMBL/GenBank/DDBJ whole genome shotgun (WGS) entry which is preliminary data.</text>
</comment>
<dbReference type="GO" id="GO:0019139">
    <property type="term" value="F:cytokinin dehydrogenase activity"/>
    <property type="evidence" value="ECO:0007669"/>
    <property type="project" value="UniProtKB-EC"/>
</dbReference>
<evidence type="ECO:0000313" key="6">
    <source>
        <dbReference type="Proteomes" id="UP000054725"/>
    </source>
</evidence>
<dbReference type="InterPro" id="IPR016166">
    <property type="entry name" value="FAD-bd_PCMH"/>
</dbReference>
<dbReference type="InterPro" id="IPR016169">
    <property type="entry name" value="FAD-bd_PCMH_sub2"/>
</dbReference>
<dbReference type="EC" id="1.5.99.12" evidence="5"/>
<dbReference type="PROSITE" id="PS51387">
    <property type="entry name" value="FAD_PCMH"/>
    <property type="match status" value="1"/>
</dbReference>
<evidence type="ECO:0000256" key="1">
    <source>
        <dbReference type="ARBA" id="ARBA00022630"/>
    </source>
</evidence>
<evidence type="ECO:0000256" key="3">
    <source>
        <dbReference type="SAM" id="SignalP"/>
    </source>
</evidence>
<evidence type="ECO:0000256" key="2">
    <source>
        <dbReference type="ARBA" id="ARBA00022827"/>
    </source>
</evidence>
<evidence type="ECO:0000259" key="4">
    <source>
        <dbReference type="PROSITE" id="PS51387"/>
    </source>
</evidence>
<dbReference type="Proteomes" id="UP000054725">
    <property type="component" value="Unassembled WGS sequence"/>
</dbReference>
<gene>
    <name evidence="5" type="ORF">Lnau_0595</name>
</gene>
<proteinExistence type="predicted"/>
<organism evidence="5 6">
    <name type="scientific">Legionella nautarum</name>
    <dbReference type="NCBI Taxonomy" id="45070"/>
    <lineage>
        <taxon>Bacteria</taxon>
        <taxon>Pseudomonadati</taxon>
        <taxon>Pseudomonadota</taxon>
        <taxon>Gammaproteobacteria</taxon>
        <taxon>Legionellales</taxon>
        <taxon>Legionellaceae</taxon>
        <taxon>Legionella</taxon>
    </lineage>
</organism>
<dbReference type="SUPFAM" id="SSF56176">
    <property type="entry name" value="FAD-binding/transporter-associated domain-like"/>
    <property type="match status" value="1"/>
</dbReference>
<keyword evidence="2" id="KW-0274">FAD</keyword>
<protein>
    <submittedName>
        <fullName evidence="5">Cytokinin oxidase</fullName>
        <ecNumber evidence="5">1.5.99.12</ecNumber>
    </submittedName>
</protein>
<reference evidence="5 6" key="1">
    <citation type="submission" date="2015-11" db="EMBL/GenBank/DDBJ databases">
        <title>Genomic analysis of 38 Legionella species identifies large and diverse effector repertoires.</title>
        <authorList>
            <person name="Burstein D."/>
            <person name="Amaro F."/>
            <person name="Zusman T."/>
            <person name="Lifshitz Z."/>
            <person name="Cohen O."/>
            <person name="Gilbert J.A."/>
            <person name="Pupko T."/>
            <person name="Shuman H.A."/>
            <person name="Segal G."/>
        </authorList>
    </citation>
    <scope>NUCLEOTIDE SEQUENCE [LARGE SCALE GENOMIC DNA]</scope>
    <source>
        <strain evidence="5 6">ATCC 49506</strain>
    </source>
</reference>
<dbReference type="PANTHER" id="PTHR43762">
    <property type="entry name" value="L-GULONOLACTONE OXIDASE"/>
    <property type="match status" value="1"/>
</dbReference>
<name>A0A0W0X1E5_9GAMM</name>